<keyword evidence="2" id="KW-1185">Reference proteome</keyword>
<protein>
    <submittedName>
        <fullName evidence="1">Uncharacterized protein</fullName>
    </submittedName>
</protein>
<gene>
    <name evidence="1" type="ORF">GBAR_LOCUS13984</name>
</gene>
<reference evidence="1" key="1">
    <citation type="submission" date="2023-03" db="EMBL/GenBank/DDBJ databases">
        <authorList>
            <person name="Steffen K."/>
            <person name="Cardenas P."/>
        </authorList>
    </citation>
    <scope>NUCLEOTIDE SEQUENCE</scope>
</reference>
<dbReference type="Proteomes" id="UP001174909">
    <property type="component" value="Unassembled WGS sequence"/>
</dbReference>
<accession>A0AA35S5T8</accession>
<comment type="caution">
    <text evidence="1">The sequence shown here is derived from an EMBL/GenBank/DDBJ whole genome shotgun (WGS) entry which is preliminary data.</text>
</comment>
<dbReference type="AlphaFoldDB" id="A0AA35S5T8"/>
<dbReference type="EMBL" id="CASHTH010002049">
    <property type="protein sequence ID" value="CAI8023998.1"/>
    <property type="molecule type" value="Genomic_DNA"/>
</dbReference>
<evidence type="ECO:0000313" key="2">
    <source>
        <dbReference type="Proteomes" id="UP001174909"/>
    </source>
</evidence>
<proteinExistence type="predicted"/>
<organism evidence="1 2">
    <name type="scientific">Geodia barretti</name>
    <name type="common">Barrett's horny sponge</name>
    <dbReference type="NCBI Taxonomy" id="519541"/>
    <lineage>
        <taxon>Eukaryota</taxon>
        <taxon>Metazoa</taxon>
        <taxon>Porifera</taxon>
        <taxon>Demospongiae</taxon>
        <taxon>Heteroscleromorpha</taxon>
        <taxon>Tetractinellida</taxon>
        <taxon>Astrophorina</taxon>
        <taxon>Geodiidae</taxon>
        <taxon>Geodia</taxon>
    </lineage>
</organism>
<sequence length="112" mass="12544">MTPRARGKTAALGEFEPTTLHVLYLLPRQLSRCVYMLISMDTVASTMSLCTVATPPKQTTPSFCMRGFYRFFCQSRLLTCSVWRVASLQSSAARSPLEEWLLGDLEFPTASL</sequence>
<name>A0AA35S5T8_GEOBA</name>
<evidence type="ECO:0000313" key="1">
    <source>
        <dbReference type="EMBL" id="CAI8023998.1"/>
    </source>
</evidence>